<organism evidence="1 2">
    <name type="scientific">Chthoniobacter flavus Ellin428</name>
    <dbReference type="NCBI Taxonomy" id="497964"/>
    <lineage>
        <taxon>Bacteria</taxon>
        <taxon>Pseudomonadati</taxon>
        <taxon>Verrucomicrobiota</taxon>
        <taxon>Spartobacteria</taxon>
        <taxon>Chthoniobacterales</taxon>
        <taxon>Chthoniobacteraceae</taxon>
        <taxon>Chthoniobacter</taxon>
    </lineage>
</organism>
<evidence type="ECO:0000313" key="1">
    <source>
        <dbReference type="EMBL" id="EDY17954.1"/>
    </source>
</evidence>
<dbReference type="InParanoid" id="B4D645"/>
<reference evidence="1 2" key="1">
    <citation type="journal article" date="2011" name="J. Bacteriol.">
        <title>Genome sequence of Chthoniobacter flavus Ellin428, an aerobic heterotrophic soil bacterium.</title>
        <authorList>
            <person name="Kant R."/>
            <person name="van Passel M.W."/>
            <person name="Palva A."/>
            <person name="Lucas S."/>
            <person name="Lapidus A."/>
            <person name="Glavina Del Rio T."/>
            <person name="Dalin E."/>
            <person name="Tice H."/>
            <person name="Bruce D."/>
            <person name="Goodwin L."/>
            <person name="Pitluck S."/>
            <person name="Larimer F.W."/>
            <person name="Land M.L."/>
            <person name="Hauser L."/>
            <person name="Sangwan P."/>
            <person name="de Vos W.M."/>
            <person name="Janssen P.H."/>
            <person name="Smidt H."/>
        </authorList>
    </citation>
    <scope>NUCLEOTIDE SEQUENCE [LARGE SCALE GENOMIC DNA]</scope>
    <source>
        <strain evidence="1 2">Ellin428</strain>
    </source>
</reference>
<proteinExistence type="predicted"/>
<protein>
    <submittedName>
        <fullName evidence="1">Uncharacterized protein</fullName>
    </submittedName>
</protein>
<dbReference type="Proteomes" id="UP000005824">
    <property type="component" value="Unassembled WGS sequence"/>
</dbReference>
<accession>B4D645</accession>
<dbReference type="EMBL" id="ABVL01000015">
    <property type="protein sequence ID" value="EDY17954.1"/>
    <property type="molecule type" value="Genomic_DNA"/>
</dbReference>
<sequence length="848" mass="88993">MFTPLRNQLPLVTIGTSFLHTMMTSTPFFPRCFPESSAWKEPRNRDGTLPRRLAVYLALAVVLLGFCSLEARAQTYGPPKIVYGSDFVSYTGTTDYLVVPINGEDVTLYGDIYDSNWIVDSSYNVYDNNGTWYGIYDPSSHQIGPQPSAAFAVAADGVTFLDNLPGITVIDHSPIQGWATAGPFYNGTAYVARLENIGATFFQEGSSPWYFYDGSSNVTFDGRGEWPVSNVFIDLAQAMYVNGREYDYETTSYSPGTGSLSENVTYLDSATGETVGITLSANIGGSNTLYYSSSSIWGYWNGTLFTGSIDPSSGVISGLPSWVAITFSPATLSSTNGPALISWDNHLLSYYFTTADGKSVYWNAGDGSGDYTVIVASDDTVVALHGSFSTGGTWTSPGVFNFQGAPGTADILALDSNGDLLPGELSLGMTFLFGSDGPGHNIVGTGASMSTVYTFRRPASWGVKYANLSDGVYLVQDENGNYTAPPYKFQAASGETMINAIGGWPATNIYPQQLYINGIICAMVSGSQYDSGAGFPRNGGVSYRASAYDLTVVLSWNWVDASTGFQGFVTGKYGQSSSFQGNWDGLIGFTNVTNGAIVSVSPPSSVPTDGNPPQIAVNGSALKYDSLASAALTNAGTPGDVYTGPLGQSLTIYQNGSVSYVPGAGAAAITGSYNATTHQFAFGSGGDTVTVTGADGSSNTATITATDTGGHNLAASTGVSNSGGFTDVAGSLDVHGNSFTLGSWLDLSQASNPGLLLSFTPPAGGQQALFRLGSSLASANWIWSHAITDGSANHQAVMQLDSSNRLSLFAPTDGTTPTIIFDPEGVSYINGAIRIAPQGDILMGDFGN</sequence>
<keyword evidence="2" id="KW-1185">Reference proteome</keyword>
<comment type="caution">
    <text evidence="1">The sequence shown here is derived from an EMBL/GenBank/DDBJ whole genome shotgun (WGS) entry which is preliminary data.</text>
</comment>
<name>B4D645_9BACT</name>
<gene>
    <name evidence="1" type="ORF">CfE428DRAFT_4384</name>
</gene>
<dbReference type="AlphaFoldDB" id="B4D645"/>
<dbReference type="STRING" id="497964.CfE428DRAFT_4384"/>
<evidence type="ECO:0000313" key="2">
    <source>
        <dbReference type="Proteomes" id="UP000005824"/>
    </source>
</evidence>